<dbReference type="AlphaFoldDB" id="A0A133V8Y8"/>
<evidence type="ECO:0008006" key="4">
    <source>
        <dbReference type="Google" id="ProtNLM"/>
    </source>
</evidence>
<name>A0A133V8Y8_9EURY</name>
<proteinExistence type="predicted"/>
<feature type="region of interest" description="Disordered" evidence="1">
    <location>
        <begin position="14"/>
        <end position="35"/>
    </location>
</feature>
<sequence>MKRFPLAIDFSGGGRETNLIDSSSSERTPSDVTGTEKVIRLPSPHEHSKKAENLLEEGMNEYKKAEEIDEEFEVRKRGSIACEKVFHSLVELANAVLLRHRAKLPKTHDDRKEELHLIARGDLADLYAEAQSNLHHSGYYNQRLGDIQKMTITKVERKIKEERKIL</sequence>
<protein>
    <recommendedName>
        <fullName evidence="4">HEPN domain-containing protein</fullName>
    </recommendedName>
</protein>
<evidence type="ECO:0000313" key="2">
    <source>
        <dbReference type="EMBL" id="KXB02930.1"/>
    </source>
</evidence>
<dbReference type="Gene3D" id="1.20.120.330">
    <property type="entry name" value="Nucleotidyltransferases domain 2"/>
    <property type="match status" value="1"/>
</dbReference>
<keyword evidence="3" id="KW-1185">Reference proteome</keyword>
<organism evidence="2 3">
    <name type="scientific">candidate division MSBL1 archaeon SCGC-AAA261F19</name>
    <dbReference type="NCBI Taxonomy" id="1698275"/>
    <lineage>
        <taxon>Archaea</taxon>
        <taxon>Methanobacteriati</taxon>
        <taxon>Methanobacteriota</taxon>
        <taxon>candidate division MSBL1</taxon>
    </lineage>
</organism>
<dbReference type="EMBL" id="LHXZ01000044">
    <property type="protein sequence ID" value="KXB02930.1"/>
    <property type="molecule type" value="Genomic_DNA"/>
</dbReference>
<accession>A0A133V8Y8</accession>
<gene>
    <name evidence="2" type="ORF">AKJ45_03070</name>
</gene>
<feature type="compositionally biased region" description="Polar residues" evidence="1">
    <location>
        <begin position="19"/>
        <end position="33"/>
    </location>
</feature>
<evidence type="ECO:0000313" key="3">
    <source>
        <dbReference type="Proteomes" id="UP000070565"/>
    </source>
</evidence>
<dbReference type="Proteomes" id="UP000070565">
    <property type="component" value="Unassembled WGS sequence"/>
</dbReference>
<reference evidence="2 3" key="1">
    <citation type="journal article" date="2016" name="Sci. Rep.">
        <title>Metabolic traits of an uncultured archaeal lineage -MSBL1- from brine pools of the Red Sea.</title>
        <authorList>
            <person name="Mwirichia R."/>
            <person name="Alam I."/>
            <person name="Rashid M."/>
            <person name="Vinu M."/>
            <person name="Ba-Alawi W."/>
            <person name="Anthony Kamau A."/>
            <person name="Kamanda Ngugi D."/>
            <person name="Goker M."/>
            <person name="Klenk H.P."/>
            <person name="Bajic V."/>
            <person name="Stingl U."/>
        </authorList>
    </citation>
    <scope>NUCLEOTIDE SEQUENCE [LARGE SCALE GENOMIC DNA]</scope>
    <source>
        <strain evidence="2">SCGC-AAA261F19</strain>
    </source>
</reference>
<evidence type="ECO:0000256" key="1">
    <source>
        <dbReference type="SAM" id="MobiDB-lite"/>
    </source>
</evidence>
<comment type="caution">
    <text evidence="2">The sequence shown here is derived from an EMBL/GenBank/DDBJ whole genome shotgun (WGS) entry which is preliminary data.</text>
</comment>